<accession>A0A8J2YUX8</accession>
<dbReference type="RefSeq" id="WP_189047460.1">
    <property type="nucleotide sequence ID" value="NZ_BMJQ01000008.1"/>
</dbReference>
<comment type="caution">
    <text evidence="1">The sequence shown here is derived from an EMBL/GenBank/DDBJ whole genome shotgun (WGS) entry which is preliminary data.</text>
</comment>
<proteinExistence type="predicted"/>
<dbReference type="Proteomes" id="UP000646365">
    <property type="component" value="Unassembled WGS sequence"/>
</dbReference>
<reference evidence="1" key="1">
    <citation type="journal article" date="2014" name="Int. J. Syst. Evol. Microbiol.">
        <title>Complete genome sequence of Corynebacterium casei LMG S-19264T (=DSM 44701T), isolated from a smear-ripened cheese.</title>
        <authorList>
            <consortium name="US DOE Joint Genome Institute (JGI-PGF)"/>
            <person name="Walter F."/>
            <person name="Albersmeier A."/>
            <person name="Kalinowski J."/>
            <person name="Ruckert C."/>
        </authorList>
    </citation>
    <scope>NUCLEOTIDE SEQUENCE</scope>
    <source>
        <strain evidence="1">CGMCC 1.15725</strain>
    </source>
</reference>
<evidence type="ECO:0000313" key="1">
    <source>
        <dbReference type="EMBL" id="GGF23254.1"/>
    </source>
</evidence>
<name>A0A8J2YUX8_9PROT</name>
<protein>
    <submittedName>
        <fullName evidence="1">Uncharacterized protein</fullName>
    </submittedName>
</protein>
<dbReference type="AlphaFoldDB" id="A0A8J2YUX8"/>
<organism evidence="1 2">
    <name type="scientific">Aliidongia dinghuensis</name>
    <dbReference type="NCBI Taxonomy" id="1867774"/>
    <lineage>
        <taxon>Bacteria</taxon>
        <taxon>Pseudomonadati</taxon>
        <taxon>Pseudomonadota</taxon>
        <taxon>Alphaproteobacteria</taxon>
        <taxon>Rhodospirillales</taxon>
        <taxon>Dongiaceae</taxon>
        <taxon>Aliidongia</taxon>
    </lineage>
</organism>
<reference evidence="1" key="2">
    <citation type="submission" date="2020-09" db="EMBL/GenBank/DDBJ databases">
        <authorList>
            <person name="Sun Q."/>
            <person name="Zhou Y."/>
        </authorList>
    </citation>
    <scope>NUCLEOTIDE SEQUENCE</scope>
    <source>
        <strain evidence="1">CGMCC 1.15725</strain>
    </source>
</reference>
<gene>
    <name evidence="1" type="ORF">GCM10011611_31700</name>
</gene>
<keyword evidence="2" id="KW-1185">Reference proteome</keyword>
<dbReference type="EMBL" id="BMJQ01000008">
    <property type="protein sequence ID" value="GGF23254.1"/>
    <property type="molecule type" value="Genomic_DNA"/>
</dbReference>
<sequence>MLKSGVFVSDTGQILDARPGELRWHLDYPRADFDLSAYAIRNLGFVWFKLETNGARLKLRADLFTTACFERVVRLVFEHRIERLVIEHEAEGEPAEVLHNINDIIARLDFLRGTTPGERPRDSYILETLDLGRLRHGKRRRLAETFAAWVRHRGQLPSDLEPLRRIGAFDGGHLLVNLEGKDQAIIRSWPSNIVCYSASESAQLIGRDLSDQPDSTFGHWAAKPYYEVVRSAAARLDLIEAVIRPPNGPSLVSRYERLLLPWRTSAGDFWVSGTSLNRSRRALRSAR</sequence>
<evidence type="ECO:0000313" key="2">
    <source>
        <dbReference type="Proteomes" id="UP000646365"/>
    </source>
</evidence>